<evidence type="ECO:0000313" key="1">
    <source>
        <dbReference type="EMBL" id="NEC90918.1"/>
    </source>
</evidence>
<protein>
    <submittedName>
        <fullName evidence="1">Uncharacterized protein</fullName>
    </submittedName>
</protein>
<gene>
    <name evidence="1" type="ORF">G3I71_35120</name>
</gene>
<dbReference type="EMBL" id="JAAGLU010000037">
    <property type="protein sequence ID" value="NEC90918.1"/>
    <property type="molecule type" value="Genomic_DNA"/>
</dbReference>
<reference evidence="1" key="1">
    <citation type="submission" date="2020-01" db="EMBL/GenBank/DDBJ databases">
        <title>Insect and environment-associated Actinomycetes.</title>
        <authorList>
            <person name="Currrie C."/>
            <person name="Chevrette M."/>
            <person name="Carlson C."/>
            <person name="Stubbendieck R."/>
            <person name="Wendt-Pienkowski E."/>
        </authorList>
    </citation>
    <scope>NUCLEOTIDE SEQUENCE</scope>
    <source>
        <strain evidence="1">SID12501</strain>
    </source>
</reference>
<accession>A0A6B3C2S6</accession>
<comment type="caution">
    <text evidence="1">The sequence shown here is derived from an EMBL/GenBank/DDBJ whole genome shotgun (WGS) entry which is preliminary data.</text>
</comment>
<proteinExistence type="predicted"/>
<dbReference type="AlphaFoldDB" id="A0A6B3C2S6"/>
<sequence>MLGGGTPQPWWLPRRLLAVVSADVDLGAGVGAVWMVWLPGAVGAREHIEFLEWYDGQWRSLGGASSSVGDPADADVDVIEVRGGSGSLSFSRRLDPPRSIETALWIAAVQMYLGREVDHVLVGDRRFDASSGQRRVVAVWKGPQIRRGSRPVIVAFGRDGSELSRLGPLDSLDSRTWARVWGELGE</sequence>
<organism evidence="1">
    <name type="scientific">Streptomyces sp. SID12501</name>
    <dbReference type="NCBI Taxonomy" id="2706042"/>
    <lineage>
        <taxon>Bacteria</taxon>
        <taxon>Bacillati</taxon>
        <taxon>Actinomycetota</taxon>
        <taxon>Actinomycetes</taxon>
        <taxon>Kitasatosporales</taxon>
        <taxon>Streptomycetaceae</taxon>
        <taxon>Streptomyces</taxon>
    </lineage>
</organism>
<name>A0A6B3C2S6_9ACTN</name>